<name>A0ABW5BXW4_9BACI</name>
<gene>
    <name evidence="1" type="ORF">ACFSKK_12220</name>
</gene>
<evidence type="ECO:0000313" key="1">
    <source>
        <dbReference type="EMBL" id="MFD2214449.1"/>
    </source>
</evidence>
<evidence type="ECO:0000313" key="2">
    <source>
        <dbReference type="Proteomes" id="UP001597318"/>
    </source>
</evidence>
<organism evidence="1 2">
    <name type="scientific">Metabacillus endolithicus</name>
    <dbReference type="NCBI Taxonomy" id="1535204"/>
    <lineage>
        <taxon>Bacteria</taxon>
        <taxon>Bacillati</taxon>
        <taxon>Bacillota</taxon>
        <taxon>Bacilli</taxon>
        <taxon>Bacillales</taxon>
        <taxon>Bacillaceae</taxon>
        <taxon>Metabacillus</taxon>
    </lineage>
</organism>
<dbReference type="Proteomes" id="UP001597318">
    <property type="component" value="Unassembled WGS sequence"/>
</dbReference>
<dbReference type="RefSeq" id="WP_247343684.1">
    <property type="nucleotide sequence ID" value="NZ_CP095550.1"/>
</dbReference>
<accession>A0ABW5BXW4</accession>
<keyword evidence="2" id="KW-1185">Reference proteome</keyword>
<sequence>MKVIANLPYITVTRNIEENIIYHKEEQHKITLSTSEISTSFETFLLKDVLDISYRIISSDIGFLYLHTTRGMYSFQMRTNPEQFIEEFKKIK</sequence>
<reference evidence="2" key="1">
    <citation type="journal article" date="2019" name="Int. J. Syst. Evol. Microbiol.">
        <title>The Global Catalogue of Microorganisms (GCM) 10K type strain sequencing project: providing services to taxonomists for standard genome sequencing and annotation.</title>
        <authorList>
            <consortium name="The Broad Institute Genomics Platform"/>
            <consortium name="The Broad Institute Genome Sequencing Center for Infectious Disease"/>
            <person name="Wu L."/>
            <person name="Ma J."/>
        </authorList>
    </citation>
    <scope>NUCLEOTIDE SEQUENCE [LARGE SCALE GENOMIC DNA]</scope>
    <source>
        <strain evidence="2">CGMCC 1.15474</strain>
    </source>
</reference>
<dbReference type="EMBL" id="JBHUIK010000002">
    <property type="protein sequence ID" value="MFD2214449.1"/>
    <property type="molecule type" value="Genomic_DNA"/>
</dbReference>
<protein>
    <recommendedName>
        <fullName evidence="3">YokE-like PH domain-containing protein</fullName>
    </recommendedName>
</protein>
<evidence type="ECO:0008006" key="3">
    <source>
        <dbReference type="Google" id="ProtNLM"/>
    </source>
</evidence>
<proteinExistence type="predicted"/>
<comment type="caution">
    <text evidence="1">The sequence shown here is derived from an EMBL/GenBank/DDBJ whole genome shotgun (WGS) entry which is preliminary data.</text>
</comment>